<evidence type="ECO:0000313" key="2">
    <source>
        <dbReference type="EMBL" id="NDV00124.1"/>
    </source>
</evidence>
<keyword evidence="1" id="KW-1133">Transmembrane helix</keyword>
<reference evidence="2 3" key="1">
    <citation type="submission" date="2020-02" db="EMBL/GenBank/DDBJ databases">
        <title>Pseudoroseicyclus tamarix, sp. nov., isolated from offshore sediment of a Tamarix chinensis forest.</title>
        <authorList>
            <person name="Gai Y."/>
        </authorList>
    </citation>
    <scope>NUCLEOTIDE SEQUENCE [LARGE SCALE GENOMIC DNA]</scope>
    <source>
        <strain evidence="2 3">CLL3-39</strain>
    </source>
</reference>
<sequence length="178" mass="17826">MDRISKLRPWRLIGWGAAAALLLAPLVAMQFGDEVAWTGGDVLFAALMLGGGGLAFELAIRRRRPLAYRAAMALALGAAILLLTVIGAVGLLGSEANPANLLYLGVTALGAGGALGSGLRPSGMARTAAGMAAAQALIALAALAAGWGGGSSPLEILALNGLFVALFSTSALLFDRSA</sequence>
<proteinExistence type="predicted"/>
<dbReference type="RefSeq" id="WP_163890147.1">
    <property type="nucleotide sequence ID" value="NZ_JAAFYS010000001.1"/>
</dbReference>
<keyword evidence="1" id="KW-0812">Transmembrane</keyword>
<keyword evidence="3" id="KW-1185">Reference proteome</keyword>
<feature type="transmembrane region" description="Helical" evidence="1">
    <location>
        <begin position="72"/>
        <end position="94"/>
    </location>
</feature>
<feature type="transmembrane region" description="Helical" evidence="1">
    <location>
        <begin position="100"/>
        <end position="119"/>
    </location>
</feature>
<feature type="transmembrane region" description="Helical" evidence="1">
    <location>
        <begin position="156"/>
        <end position="174"/>
    </location>
</feature>
<gene>
    <name evidence="2" type="ORF">GZA08_03965</name>
</gene>
<comment type="caution">
    <text evidence="2">The sequence shown here is derived from an EMBL/GenBank/DDBJ whole genome shotgun (WGS) entry which is preliminary data.</text>
</comment>
<accession>A0A6B2JVB5</accession>
<protein>
    <submittedName>
        <fullName evidence="2">Uncharacterized protein</fullName>
    </submittedName>
</protein>
<dbReference type="AlphaFoldDB" id="A0A6B2JVB5"/>
<feature type="transmembrane region" description="Helical" evidence="1">
    <location>
        <begin position="131"/>
        <end position="150"/>
    </location>
</feature>
<feature type="transmembrane region" description="Helical" evidence="1">
    <location>
        <begin position="42"/>
        <end position="60"/>
    </location>
</feature>
<keyword evidence="1" id="KW-0472">Membrane</keyword>
<dbReference type="EMBL" id="JAAGAB010000001">
    <property type="protein sequence ID" value="NDV00124.1"/>
    <property type="molecule type" value="Genomic_DNA"/>
</dbReference>
<name>A0A6B2JVB5_9RHOB</name>
<organism evidence="2 3">
    <name type="scientific">Pseudoroseicyclus tamaricis</name>
    <dbReference type="NCBI Taxonomy" id="2705421"/>
    <lineage>
        <taxon>Bacteria</taxon>
        <taxon>Pseudomonadati</taxon>
        <taxon>Pseudomonadota</taxon>
        <taxon>Alphaproteobacteria</taxon>
        <taxon>Rhodobacterales</taxon>
        <taxon>Paracoccaceae</taxon>
        <taxon>Pseudoroseicyclus</taxon>
    </lineage>
</organism>
<evidence type="ECO:0000256" key="1">
    <source>
        <dbReference type="SAM" id="Phobius"/>
    </source>
</evidence>
<evidence type="ECO:0000313" key="3">
    <source>
        <dbReference type="Proteomes" id="UP000474757"/>
    </source>
</evidence>
<dbReference type="Proteomes" id="UP000474757">
    <property type="component" value="Unassembled WGS sequence"/>
</dbReference>